<dbReference type="AlphaFoldDB" id="A0A0F9KSX0"/>
<protein>
    <submittedName>
        <fullName evidence="1">Uncharacterized protein</fullName>
    </submittedName>
</protein>
<sequence>MRTMSDDEVLGRAAQLKKRHRSEWCRLVYEASVGRSMQKIADLLGFSRQSIQTHLDQYALESAAGGGNDHCPLERGGANRDNRAQVAEVIRSHAPAEPDENYVAEYVTEGHTPEVAKRLARVYEATENAIEAGVVQESKGKSDERLTKIVLPQGTDWVMRLRRACADVKSAAGMLDRAKITDLKRAATRNQVAVAHAKWMEQIERLENFHDTFKEEVLNHEA</sequence>
<dbReference type="EMBL" id="LAZR01007422">
    <property type="protein sequence ID" value="KKM85379.1"/>
    <property type="molecule type" value="Genomic_DNA"/>
</dbReference>
<name>A0A0F9KSX0_9ZZZZ</name>
<accession>A0A0F9KSX0</accession>
<organism evidence="1">
    <name type="scientific">marine sediment metagenome</name>
    <dbReference type="NCBI Taxonomy" id="412755"/>
    <lineage>
        <taxon>unclassified sequences</taxon>
        <taxon>metagenomes</taxon>
        <taxon>ecological metagenomes</taxon>
    </lineage>
</organism>
<reference evidence="1" key="1">
    <citation type="journal article" date="2015" name="Nature">
        <title>Complex archaea that bridge the gap between prokaryotes and eukaryotes.</title>
        <authorList>
            <person name="Spang A."/>
            <person name="Saw J.H."/>
            <person name="Jorgensen S.L."/>
            <person name="Zaremba-Niedzwiedzka K."/>
            <person name="Martijn J."/>
            <person name="Lind A.E."/>
            <person name="van Eijk R."/>
            <person name="Schleper C."/>
            <person name="Guy L."/>
            <person name="Ettema T.J."/>
        </authorList>
    </citation>
    <scope>NUCLEOTIDE SEQUENCE</scope>
</reference>
<proteinExistence type="predicted"/>
<comment type="caution">
    <text evidence="1">The sequence shown here is derived from an EMBL/GenBank/DDBJ whole genome shotgun (WGS) entry which is preliminary data.</text>
</comment>
<gene>
    <name evidence="1" type="ORF">LCGC14_1289670</name>
</gene>
<evidence type="ECO:0000313" key="1">
    <source>
        <dbReference type="EMBL" id="KKM85379.1"/>
    </source>
</evidence>